<feature type="domain" description="Xylose isomerase-like TIM barrel" evidence="1">
    <location>
        <begin position="16"/>
        <end position="250"/>
    </location>
</feature>
<dbReference type="InterPro" id="IPR036237">
    <property type="entry name" value="Xyl_isomerase-like_sf"/>
</dbReference>
<dbReference type="SUPFAM" id="SSF51658">
    <property type="entry name" value="Xylose isomerase-like"/>
    <property type="match status" value="1"/>
</dbReference>
<comment type="caution">
    <text evidence="2">The sequence shown here is derived from an EMBL/GenBank/DDBJ whole genome shotgun (WGS) entry which is preliminary data.</text>
</comment>
<keyword evidence="3" id="KW-1185">Reference proteome</keyword>
<proteinExistence type="predicted"/>
<evidence type="ECO:0000313" key="3">
    <source>
        <dbReference type="Proteomes" id="UP000253034"/>
    </source>
</evidence>
<dbReference type="Pfam" id="PF01261">
    <property type="entry name" value="AP_endonuc_2"/>
    <property type="match status" value="1"/>
</dbReference>
<dbReference type="Proteomes" id="UP000253034">
    <property type="component" value="Unassembled WGS sequence"/>
</dbReference>
<dbReference type="EMBL" id="QPJT01000012">
    <property type="protein sequence ID" value="RCX16061.1"/>
    <property type="molecule type" value="Genomic_DNA"/>
</dbReference>
<accession>A0A369B3N9</accession>
<dbReference type="Gene3D" id="3.20.20.150">
    <property type="entry name" value="Divalent-metal-dependent TIM barrel enzymes"/>
    <property type="match status" value="1"/>
</dbReference>
<dbReference type="InterPro" id="IPR013022">
    <property type="entry name" value="Xyl_isomerase-like_TIM-brl"/>
</dbReference>
<evidence type="ECO:0000259" key="1">
    <source>
        <dbReference type="Pfam" id="PF01261"/>
    </source>
</evidence>
<name>A0A369B3N9_9FIRM</name>
<evidence type="ECO:0000313" key="2">
    <source>
        <dbReference type="EMBL" id="RCX16061.1"/>
    </source>
</evidence>
<dbReference type="AlphaFoldDB" id="A0A369B3N9"/>
<dbReference type="GO" id="GO:0016853">
    <property type="term" value="F:isomerase activity"/>
    <property type="evidence" value="ECO:0007669"/>
    <property type="project" value="UniProtKB-KW"/>
</dbReference>
<dbReference type="InterPro" id="IPR050312">
    <property type="entry name" value="IolE/XylAMocC-like"/>
</dbReference>
<sequence>MVMKLGIIAAVKEESFKNAAKKGLDFIELCINGGYNTEEFFNQLSEIKGWIKGYNVGVGSVGRWKANVLKEDGSIDEEELEIAYKLIDAASCLGCEVYVCGCNYIESMSYYENCTKAIEFFSKLIEYGKQRKVNIASYNCRKINFVHNPVAWTIIHGHLKELGIKYDPSHAVYNGGDYLKEAEEWGHRFYHVHLKGSLMINGKRVDDPPAGLDQTDWKAFLSILYAKDYSRGLSIEPHSPHWQGELGEKGVDFTISYMKALIL</sequence>
<dbReference type="PANTHER" id="PTHR12110:SF21">
    <property type="entry name" value="XYLOSE ISOMERASE-LIKE TIM BARREL DOMAIN-CONTAINING PROTEIN"/>
    <property type="match status" value="1"/>
</dbReference>
<organism evidence="2 3">
    <name type="scientific">Anaerobacterium chartisolvens</name>
    <dbReference type="NCBI Taxonomy" id="1297424"/>
    <lineage>
        <taxon>Bacteria</taxon>
        <taxon>Bacillati</taxon>
        <taxon>Bacillota</taxon>
        <taxon>Clostridia</taxon>
        <taxon>Eubacteriales</taxon>
        <taxon>Oscillospiraceae</taxon>
        <taxon>Anaerobacterium</taxon>
    </lineage>
</organism>
<dbReference type="PANTHER" id="PTHR12110">
    <property type="entry name" value="HYDROXYPYRUVATE ISOMERASE"/>
    <property type="match status" value="1"/>
</dbReference>
<keyword evidence="2" id="KW-0413">Isomerase</keyword>
<dbReference type="OrthoDB" id="9779184at2"/>
<gene>
    <name evidence="2" type="ORF">DFR58_11242</name>
</gene>
<protein>
    <submittedName>
        <fullName evidence="2">Sugar phosphate isomerase/epimerase</fullName>
    </submittedName>
</protein>
<reference evidence="2 3" key="1">
    <citation type="submission" date="2018-07" db="EMBL/GenBank/DDBJ databases">
        <title>Genomic Encyclopedia of Type Strains, Phase IV (KMG-IV): sequencing the most valuable type-strain genomes for metagenomic binning, comparative biology and taxonomic classification.</title>
        <authorList>
            <person name="Goeker M."/>
        </authorList>
    </citation>
    <scope>NUCLEOTIDE SEQUENCE [LARGE SCALE GENOMIC DNA]</scope>
    <source>
        <strain evidence="2 3">DSM 27016</strain>
    </source>
</reference>